<organism evidence="1 2">
    <name type="scientific">Schizopora paradoxa</name>
    <dbReference type="NCBI Taxonomy" id="27342"/>
    <lineage>
        <taxon>Eukaryota</taxon>
        <taxon>Fungi</taxon>
        <taxon>Dikarya</taxon>
        <taxon>Basidiomycota</taxon>
        <taxon>Agaricomycotina</taxon>
        <taxon>Agaricomycetes</taxon>
        <taxon>Hymenochaetales</taxon>
        <taxon>Schizoporaceae</taxon>
        <taxon>Schizopora</taxon>
    </lineage>
</organism>
<reference evidence="1 2" key="1">
    <citation type="submission" date="2015-04" db="EMBL/GenBank/DDBJ databases">
        <title>Complete genome sequence of Schizopora paradoxa KUC8140, a cosmopolitan wood degrader in East Asia.</title>
        <authorList>
            <consortium name="DOE Joint Genome Institute"/>
            <person name="Min B."/>
            <person name="Park H."/>
            <person name="Jang Y."/>
            <person name="Kim J.-J."/>
            <person name="Kim K.H."/>
            <person name="Pangilinan J."/>
            <person name="Lipzen A."/>
            <person name="Riley R."/>
            <person name="Grigoriev I.V."/>
            <person name="Spatafora J.W."/>
            <person name="Choi I.-G."/>
        </authorList>
    </citation>
    <scope>NUCLEOTIDE SEQUENCE [LARGE SCALE GENOMIC DNA]</scope>
    <source>
        <strain evidence="1 2">KUC8140</strain>
    </source>
</reference>
<dbReference type="AlphaFoldDB" id="A0A0H2QZF9"/>
<dbReference type="Proteomes" id="UP000053477">
    <property type="component" value="Unassembled WGS sequence"/>
</dbReference>
<evidence type="ECO:0000313" key="1">
    <source>
        <dbReference type="EMBL" id="KLO04784.1"/>
    </source>
</evidence>
<name>A0A0H2QZF9_9AGAM</name>
<keyword evidence="2" id="KW-1185">Reference proteome</keyword>
<protein>
    <submittedName>
        <fullName evidence="1">Uncharacterized protein</fullName>
    </submittedName>
</protein>
<dbReference type="InParanoid" id="A0A0H2QZF9"/>
<proteinExistence type="predicted"/>
<dbReference type="EMBL" id="KQ086433">
    <property type="protein sequence ID" value="KLO04784.1"/>
    <property type="molecule type" value="Genomic_DNA"/>
</dbReference>
<evidence type="ECO:0000313" key="2">
    <source>
        <dbReference type="Proteomes" id="UP000053477"/>
    </source>
</evidence>
<gene>
    <name evidence="1" type="ORF">SCHPADRAFT_745166</name>
</gene>
<sequence>MGRMSRWNVAFSLRTRCVLRAIGLPISPRYDLPLHPPPSTARMRNVPNAGKRERSALLFPCPFPASSNSRSSSRLHVDDGTYRRPASEVAGMVMPRDGRMGWRGDPCECSPFVVSARPTHHALTVLHPPFSCSPPTRRRDVSSESAVRRALCYPYTASSFAHSSFQAAHRRRDVSTSAEHGDEE</sequence>
<accession>A0A0H2QZF9</accession>